<dbReference type="Gene3D" id="3.90.1150.10">
    <property type="entry name" value="Aspartate Aminotransferase, domain 1"/>
    <property type="match status" value="1"/>
</dbReference>
<dbReference type="AlphaFoldDB" id="A0A7J3MYT2"/>
<dbReference type="InterPro" id="IPR020578">
    <property type="entry name" value="Aminotrans_V_PyrdxlP_BS"/>
</dbReference>
<dbReference type="PROSITE" id="PS00595">
    <property type="entry name" value="AA_TRANSFER_CLASS_5"/>
    <property type="match status" value="1"/>
</dbReference>
<dbReference type="Pfam" id="PF00266">
    <property type="entry name" value="Aminotran_5"/>
    <property type="match status" value="1"/>
</dbReference>
<protein>
    <recommendedName>
        <fullName evidence="3 8">Cysteine desulfurase</fullName>
        <ecNumber evidence="3 8">2.8.1.7</ecNumber>
    </recommendedName>
</protein>
<sequence>MSLNVEKIREDFPIFKNNPDLVYLDNAATTHKPIQVIDAVREFYTMYNANIHRGVYRLSVKATELYEEAHTKIAKFIGANSWDEVVFTKNATDAINMIAYALGFTFLEPGDEIVITIMEHHSNMLPWIRIAEIRKAMVKFVEVNSNGILNYEQLTEFVNKKTKIVSVTHVSNVLGTINNLQRASKIVRQNSEAMLIVDGAQSVPHLPINVRELDIDFLVFSGHKMLGPTGIGVLWGKRDLLEKMLPAIYGGDMVEKVEIIVKNGTIVYKQINYNILPWKFEAGTPNIAAGIGLAKAVEYLENIGMQNIETHEKELTKYAIKRLNEELEGCIKILGPQDLDIRGGIVSFTMKGLDPHVIATLLSMNNVAIRAGFHCAQPLHMFLGLSKGSARASFYIYNDYRDIDAFVNELKKLRSLAK</sequence>
<dbReference type="PIRSF" id="PIRSF005572">
    <property type="entry name" value="NifS"/>
    <property type="match status" value="1"/>
</dbReference>
<dbReference type="InterPro" id="IPR010970">
    <property type="entry name" value="Cys_dSase_SufS"/>
</dbReference>
<dbReference type="PANTHER" id="PTHR43586:SF8">
    <property type="entry name" value="CYSTEINE DESULFURASE 1, CHLOROPLASTIC"/>
    <property type="match status" value="1"/>
</dbReference>
<organism evidence="11">
    <name type="scientific">Ignisphaera aggregans</name>
    <dbReference type="NCBI Taxonomy" id="334771"/>
    <lineage>
        <taxon>Archaea</taxon>
        <taxon>Thermoproteota</taxon>
        <taxon>Thermoprotei</taxon>
        <taxon>Desulfurococcales</taxon>
        <taxon>Desulfurococcaceae</taxon>
        <taxon>Ignisphaera</taxon>
    </lineage>
</organism>
<dbReference type="NCBIfam" id="TIGR01979">
    <property type="entry name" value="sufS"/>
    <property type="match status" value="1"/>
</dbReference>
<evidence type="ECO:0000256" key="3">
    <source>
        <dbReference type="ARBA" id="ARBA00012239"/>
    </source>
</evidence>
<evidence type="ECO:0000313" key="10">
    <source>
        <dbReference type="EMBL" id="HFQ78670.1"/>
    </source>
</evidence>
<dbReference type="InterPro" id="IPR015422">
    <property type="entry name" value="PyrdxlP-dep_Trfase_small"/>
</dbReference>
<comment type="caution">
    <text evidence="11">The sequence shown here is derived from an EMBL/GenBank/DDBJ whole genome shotgun (WGS) entry which is preliminary data.</text>
</comment>
<comment type="similarity">
    <text evidence="2 8">Belongs to the class-V pyridoxal-phosphate-dependent aminotransferase family. Csd subfamily.</text>
</comment>
<reference evidence="11" key="1">
    <citation type="journal article" date="2020" name="mSystems">
        <title>Genome- and Community-Level Interaction Insights into Carbon Utilization and Element Cycling Functions of Hydrothermarchaeota in Hydrothermal Sediment.</title>
        <authorList>
            <person name="Zhou Z."/>
            <person name="Liu Y."/>
            <person name="Xu W."/>
            <person name="Pan J."/>
            <person name="Luo Z.H."/>
            <person name="Li M."/>
        </authorList>
    </citation>
    <scope>NUCLEOTIDE SEQUENCE [LARGE SCALE GENOMIC DNA]</scope>
    <source>
        <strain evidence="10">SpSt-629</strain>
        <strain evidence="11">SpSt-688</strain>
    </source>
</reference>
<dbReference type="GO" id="GO:0006534">
    <property type="term" value="P:cysteine metabolic process"/>
    <property type="evidence" value="ECO:0007669"/>
    <property type="project" value="UniProtKB-UniRule"/>
</dbReference>
<keyword evidence="5 8" id="KW-0663">Pyridoxal phosphate</keyword>
<comment type="cofactor">
    <cofactor evidence="1 7">
        <name>pyridoxal 5'-phosphate</name>
        <dbReference type="ChEBI" id="CHEBI:597326"/>
    </cofactor>
</comment>
<dbReference type="InterPro" id="IPR015421">
    <property type="entry name" value="PyrdxlP-dep_Trfase_major"/>
</dbReference>
<evidence type="ECO:0000256" key="4">
    <source>
        <dbReference type="ARBA" id="ARBA00022679"/>
    </source>
</evidence>
<dbReference type="InterPro" id="IPR015424">
    <property type="entry name" value="PyrdxlP-dep_Trfase"/>
</dbReference>
<dbReference type="GO" id="GO:0031071">
    <property type="term" value="F:cysteine desulfurase activity"/>
    <property type="evidence" value="ECO:0007669"/>
    <property type="project" value="UniProtKB-UniRule"/>
</dbReference>
<comment type="function">
    <text evidence="8">Catalyzes the removal of elemental sulfur and selenium atoms from L-cysteine, L-cystine, L-selenocysteine, and L-selenocystine to produce L-alanine.</text>
</comment>
<gene>
    <name evidence="11" type="primary">sufS</name>
    <name evidence="10" type="ORF">ENT99_03085</name>
    <name evidence="11" type="ORF">ENU64_04240</name>
</gene>
<evidence type="ECO:0000256" key="6">
    <source>
        <dbReference type="ARBA" id="ARBA00050776"/>
    </source>
</evidence>
<dbReference type="InterPro" id="IPR016454">
    <property type="entry name" value="Cysteine_dSase"/>
</dbReference>
<evidence type="ECO:0000259" key="9">
    <source>
        <dbReference type="Pfam" id="PF00266"/>
    </source>
</evidence>
<evidence type="ECO:0000313" key="11">
    <source>
        <dbReference type="EMBL" id="HGT98620.1"/>
    </source>
</evidence>
<dbReference type="InterPro" id="IPR000192">
    <property type="entry name" value="Aminotrans_V_dom"/>
</dbReference>
<dbReference type="Gene3D" id="3.40.640.10">
    <property type="entry name" value="Type I PLP-dependent aspartate aminotransferase-like (Major domain)"/>
    <property type="match status" value="1"/>
</dbReference>
<comment type="catalytic activity">
    <reaction evidence="6 8">
        <text>(sulfur carrier)-H + L-cysteine = (sulfur carrier)-SH + L-alanine</text>
        <dbReference type="Rhea" id="RHEA:43892"/>
        <dbReference type="Rhea" id="RHEA-COMP:14737"/>
        <dbReference type="Rhea" id="RHEA-COMP:14739"/>
        <dbReference type="ChEBI" id="CHEBI:29917"/>
        <dbReference type="ChEBI" id="CHEBI:35235"/>
        <dbReference type="ChEBI" id="CHEBI:57972"/>
        <dbReference type="ChEBI" id="CHEBI:64428"/>
        <dbReference type="EC" id="2.8.1.7"/>
    </reaction>
</comment>
<evidence type="ECO:0000256" key="5">
    <source>
        <dbReference type="ARBA" id="ARBA00022898"/>
    </source>
</evidence>
<dbReference type="EC" id="2.8.1.7" evidence="3 8"/>
<evidence type="ECO:0000256" key="2">
    <source>
        <dbReference type="ARBA" id="ARBA00010447"/>
    </source>
</evidence>
<dbReference type="EMBL" id="DTAU01000051">
    <property type="protein sequence ID" value="HFQ78670.1"/>
    <property type="molecule type" value="Genomic_DNA"/>
</dbReference>
<keyword evidence="4 8" id="KW-0808">Transferase</keyword>
<evidence type="ECO:0000256" key="8">
    <source>
        <dbReference type="RuleBase" id="RU004506"/>
    </source>
</evidence>
<name>A0A7J3MYT2_9CREN</name>
<dbReference type="PANTHER" id="PTHR43586">
    <property type="entry name" value="CYSTEINE DESULFURASE"/>
    <property type="match status" value="1"/>
</dbReference>
<dbReference type="GO" id="GO:0030170">
    <property type="term" value="F:pyridoxal phosphate binding"/>
    <property type="evidence" value="ECO:0007669"/>
    <property type="project" value="UniProtKB-UniRule"/>
</dbReference>
<evidence type="ECO:0000256" key="1">
    <source>
        <dbReference type="ARBA" id="ARBA00001933"/>
    </source>
</evidence>
<accession>A0A7J3MYT2</accession>
<dbReference type="CDD" id="cd06453">
    <property type="entry name" value="SufS_like"/>
    <property type="match status" value="1"/>
</dbReference>
<dbReference type="SUPFAM" id="SSF53383">
    <property type="entry name" value="PLP-dependent transferases"/>
    <property type="match status" value="1"/>
</dbReference>
<proteinExistence type="inferred from homology"/>
<evidence type="ECO:0000256" key="7">
    <source>
        <dbReference type="RuleBase" id="RU004504"/>
    </source>
</evidence>
<dbReference type="EMBL" id="DTDH01000130">
    <property type="protein sequence ID" value="HGT98620.1"/>
    <property type="molecule type" value="Genomic_DNA"/>
</dbReference>
<feature type="domain" description="Aminotransferase class V" evidence="9">
    <location>
        <begin position="22"/>
        <end position="406"/>
    </location>
</feature>